<protein>
    <submittedName>
        <fullName evidence="1">Uncharacterized protein</fullName>
    </submittedName>
</protein>
<reference evidence="1" key="1">
    <citation type="submission" date="2017-07" db="EMBL/GenBank/DDBJ databases">
        <authorList>
            <person name="Mikheyev A."/>
            <person name="Grau M."/>
        </authorList>
    </citation>
    <scope>NUCLEOTIDE SEQUENCE</scope>
    <source>
        <tissue evidence="1">Venom_gland</tissue>
    </source>
</reference>
<dbReference type="EMBL" id="IACM01096845">
    <property type="protein sequence ID" value="LAB33237.1"/>
    <property type="molecule type" value="Transcribed_RNA"/>
</dbReference>
<name>A0A2D4MIJ7_9SAUR</name>
<proteinExistence type="predicted"/>
<dbReference type="AlphaFoldDB" id="A0A2D4MIJ7"/>
<organism evidence="1">
    <name type="scientific">Micrurus spixii</name>
    <name type="common">Amazon coral snake</name>
    <dbReference type="NCBI Taxonomy" id="129469"/>
    <lineage>
        <taxon>Eukaryota</taxon>
        <taxon>Metazoa</taxon>
        <taxon>Chordata</taxon>
        <taxon>Craniata</taxon>
        <taxon>Vertebrata</taxon>
        <taxon>Euteleostomi</taxon>
        <taxon>Lepidosauria</taxon>
        <taxon>Squamata</taxon>
        <taxon>Bifurcata</taxon>
        <taxon>Unidentata</taxon>
        <taxon>Episquamata</taxon>
        <taxon>Toxicofera</taxon>
        <taxon>Serpentes</taxon>
        <taxon>Colubroidea</taxon>
        <taxon>Elapidae</taxon>
        <taxon>Elapinae</taxon>
        <taxon>Micrurus</taxon>
    </lineage>
</organism>
<accession>A0A2D4MIJ7</accession>
<reference evidence="1" key="2">
    <citation type="submission" date="2017-11" db="EMBL/GenBank/DDBJ databases">
        <title>Coralsnake Venomics: Analyses of Venom Gland Transcriptomes and Proteomes of Six Brazilian Taxa.</title>
        <authorList>
            <person name="Aird S.D."/>
            <person name="Jorge da Silva N."/>
            <person name="Qiu L."/>
            <person name="Villar-Briones A."/>
            <person name="Aparecida-Saddi V."/>
            <person name="Campos-Telles M.P."/>
            <person name="Grau M."/>
            <person name="Mikheyev A.S."/>
        </authorList>
    </citation>
    <scope>NUCLEOTIDE SEQUENCE</scope>
    <source>
        <tissue evidence="1">Venom_gland</tissue>
    </source>
</reference>
<sequence>MYINNTPLPGWAGDSCGQTLPAVAWGSSPVSLDQEFWLALLSWCRDQDQHISLILLLHSSQHNCCSNCRSTQSVPVQVVGQRQRIRGHVGGVVLGEREEPGGGAEFTRDVCLACHIDLVRERLEIVSLGHSA</sequence>
<evidence type="ECO:0000313" key="1">
    <source>
        <dbReference type="EMBL" id="LAB33237.1"/>
    </source>
</evidence>